<feature type="region of interest" description="Disordered" evidence="13">
    <location>
        <begin position="79"/>
        <end position="137"/>
    </location>
</feature>
<evidence type="ECO:0000256" key="3">
    <source>
        <dbReference type="ARBA" id="ARBA00022485"/>
    </source>
</evidence>
<dbReference type="GO" id="GO:0045454">
    <property type="term" value="P:cell redox homeostasis"/>
    <property type="evidence" value="ECO:0007669"/>
    <property type="project" value="TreeGrafter"/>
</dbReference>
<feature type="binding site" evidence="12">
    <location>
        <position position="64"/>
    </location>
    <ligand>
        <name>[4Fe-4S] cluster</name>
        <dbReference type="ChEBI" id="CHEBI:49883"/>
    </ligand>
</feature>
<dbReference type="HAMAP" id="MF_01479">
    <property type="entry name" value="WhiB"/>
    <property type="match status" value="1"/>
</dbReference>
<dbReference type="STRING" id="632772.ROP_24200"/>
<dbReference type="AlphaFoldDB" id="C1B3G9"/>
<evidence type="ECO:0000256" key="8">
    <source>
        <dbReference type="ARBA" id="ARBA00023015"/>
    </source>
</evidence>
<keyword evidence="5 12" id="KW-0479">Metal-binding</keyword>
<reference evidence="15 16" key="1">
    <citation type="submission" date="2009-03" db="EMBL/GenBank/DDBJ databases">
        <title>Comparison of the complete genome sequences of Rhodococcus erythropolis PR4 and Rhodococcus opacus B4.</title>
        <authorList>
            <person name="Takarada H."/>
            <person name="Sekine M."/>
            <person name="Hosoyama A."/>
            <person name="Yamada R."/>
            <person name="Fujisawa T."/>
            <person name="Omata S."/>
            <person name="Shimizu A."/>
            <person name="Tsukatani N."/>
            <person name="Tanikawa S."/>
            <person name="Fujita N."/>
            <person name="Harayama S."/>
        </authorList>
    </citation>
    <scope>NUCLEOTIDE SEQUENCE [LARGE SCALE GENOMIC DNA]</scope>
    <source>
        <strain evidence="15 16">B4</strain>
    </source>
</reference>
<evidence type="ECO:0000256" key="2">
    <source>
        <dbReference type="ARBA" id="ARBA00006597"/>
    </source>
</evidence>
<dbReference type="InterPro" id="IPR034768">
    <property type="entry name" value="4FE4S_WBL"/>
</dbReference>
<comment type="PTM">
    <text evidence="12">The Fe-S cluster can be nitrosylated by nitric oxide (NO).</text>
</comment>
<dbReference type="PATRIC" id="fig|632772.20.peg.2531"/>
<dbReference type="RefSeq" id="WP_012689623.1">
    <property type="nucleotide sequence ID" value="NC_012522.1"/>
</dbReference>
<comment type="similarity">
    <text evidence="2 12">Belongs to the WhiB family.</text>
</comment>
<dbReference type="GO" id="GO:0046872">
    <property type="term" value="F:metal ion binding"/>
    <property type="evidence" value="ECO:0007669"/>
    <property type="project" value="UniProtKB-KW"/>
</dbReference>
<gene>
    <name evidence="12" type="primary">whiB</name>
    <name evidence="15" type="ordered locus">ROP_24200</name>
</gene>
<sequence length="137" mass="15599">MSTSLTAHPYAPSTEMWDWQLRARCRNMDTDLFFSPEGETRQARRYREDFATQICHSCPVVTECRTHAQTVREPYGIWGGATEADRRFSTDRKPQQPPAARTVTRSTAQRLTVSSRHPRPGRREACGDAADQTLRSG</sequence>
<comment type="function">
    <text evidence="12">Acts as a transcriptional regulator. Probably redox-responsive. The apo- but not holo-form probably binds DNA.</text>
</comment>
<dbReference type="GO" id="GO:0005737">
    <property type="term" value="C:cytoplasm"/>
    <property type="evidence" value="ECO:0007669"/>
    <property type="project" value="UniProtKB-SubCell"/>
</dbReference>
<evidence type="ECO:0000259" key="14">
    <source>
        <dbReference type="PROSITE" id="PS51674"/>
    </source>
</evidence>
<comment type="subcellular location">
    <subcellularLocation>
        <location evidence="1 12">Cytoplasm</location>
    </subcellularLocation>
</comment>
<dbReference type="InterPro" id="IPR003482">
    <property type="entry name" value="Whib"/>
</dbReference>
<keyword evidence="11 12" id="KW-0804">Transcription</keyword>
<evidence type="ECO:0000256" key="10">
    <source>
        <dbReference type="ARBA" id="ARBA00023157"/>
    </source>
</evidence>
<proteinExistence type="inferred from homology"/>
<comment type="PTM">
    <text evidence="12">Upon Fe-S cluster removal intramolecular disulfide bonds are formed.</text>
</comment>
<feature type="domain" description="4Fe-4S Wbl-type" evidence="14">
    <location>
        <begin position="24"/>
        <end position="88"/>
    </location>
</feature>
<evidence type="ECO:0000256" key="6">
    <source>
        <dbReference type="ARBA" id="ARBA00023004"/>
    </source>
</evidence>
<evidence type="ECO:0000313" key="15">
    <source>
        <dbReference type="EMBL" id="BAH50667.1"/>
    </source>
</evidence>
<feature type="binding site" evidence="12">
    <location>
        <position position="58"/>
    </location>
    <ligand>
        <name>[4Fe-4S] cluster</name>
        <dbReference type="ChEBI" id="CHEBI:49883"/>
    </ligand>
</feature>
<dbReference type="PANTHER" id="PTHR38839:SF5">
    <property type="entry name" value="TRANSCRIPTIONAL REGULATOR WHID"/>
    <property type="match status" value="1"/>
</dbReference>
<evidence type="ECO:0000256" key="7">
    <source>
        <dbReference type="ARBA" id="ARBA00023014"/>
    </source>
</evidence>
<evidence type="ECO:0000313" key="16">
    <source>
        <dbReference type="Proteomes" id="UP000002212"/>
    </source>
</evidence>
<organism evidence="15 16">
    <name type="scientific">Rhodococcus opacus (strain B4)</name>
    <dbReference type="NCBI Taxonomy" id="632772"/>
    <lineage>
        <taxon>Bacteria</taxon>
        <taxon>Bacillati</taxon>
        <taxon>Actinomycetota</taxon>
        <taxon>Actinomycetes</taxon>
        <taxon>Mycobacteriales</taxon>
        <taxon>Nocardiaceae</taxon>
        <taxon>Rhodococcus</taxon>
    </lineage>
</organism>
<keyword evidence="9 12" id="KW-0238">DNA-binding</keyword>
<feature type="compositionally biased region" description="Polar residues" evidence="13">
    <location>
        <begin position="103"/>
        <end position="115"/>
    </location>
</feature>
<dbReference type="KEGG" id="rop:ROP_24200"/>
<dbReference type="PANTHER" id="PTHR38839">
    <property type="entry name" value="TRANSCRIPTIONAL REGULATOR WHID-RELATED"/>
    <property type="match status" value="1"/>
</dbReference>
<dbReference type="GO" id="GO:0051539">
    <property type="term" value="F:4 iron, 4 sulfur cluster binding"/>
    <property type="evidence" value="ECO:0007669"/>
    <property type="project" value="UniProtKB-UniRule"/>
</dbReference>
<dbReference type="GO" id="GO:0003677">
    <property type="term" value="F:DNA binding"/>
    <property type="evidence" value="ECO:0007669"/>
    <property type="project" value="UniProtKB-UniRule"/>
</dbReference>
<name>C1B3G9_RHOOB</name>
<keyword evidence="10 12" id="KW-1015">Disulfide bond</keyword>
<dbReference type="PROSITE" id="PS51674">
    <property type="entry name" value="4FE4S_WBL"/>
    <property type="match status" value="1"/>
</dbReference>
<evidence type="ECO:0000256" key="1">
    <source>
        <dbReference type="ARBA" id="ARBA00004496"/>
    </source>
</evidence>
<accession>C1B3G9</accession>
<protein>
    <recommendedName>
        <fullName evidence="12">Transcriptional regulator WhiB</fullName>
    </recommendedName>
</protein>
<keyword evidence="4 12" id="KW-0963">Cytoplasm</keyword>
<evidence type="ECO:0000256" key="13">
    <source>
        <dbReference type="SAM" id="MobiDB-lite"/>
    </source>
</evidence>
<keyword evidence="7 12" id="KW-0411">Iron-sulfur</keyword>
<dbReference type="OrthoDB" id="4462428at2"/>
<feature type="binding site" evidence="12">
    <location>
        <position position="25"/>
    </location>
    <ligand>
        <name>[4Fe-4S] cluster</name>
        <dbReference type="ChEBI" id="CHEBI:49883"/>
    </ligand>
</feature>
<evidence type="ECO:0000256" key="4">
    <source>
        <dbReference type="ARBA" id="ARBA00022490"/>
    </source>
</evidence>
<keyword evidence="3 12" id="KW-0004">4Fe-4S</keyword>
<evidence type="ECO:0000256" key="12">
    <source>
        <dbReference type="HAMAP-Rule" id="MF_01479"/>
    </source>
</evidence>
<dbReference type="EMBL" id="AP011115">
    <property type="protein sequence ID" value="BAH50667.1"/>
    <property type="molecule type" value="Genomic_DNA"/>
</dbReference>
<dbReference type="Pfam" id="PF02467">
    <property type="entry name" value="Whib"/>
    <property type="match status" value="1"/>
</dbReference>
<dbReference type="GO" id="GO:0047134">
    <property type="term" value="F:protein-disulfide reductase [NAD(P)H] activity"/>
    <property type="evidence" value="ECO:0007669"/>
    <property type="project" value="TreeGrafter"/>
</dbReference>
<dbReference type="GO" id="GO:0045892">
    <property type="term" value="P:negative regulation of DNA-templated transcription"/>
    <property type="evidence" value="ECO:0007669"/>
    <property type="project" value="TreeGrafter"/>
</dbReference>
<evidence type="ECO:0000256" key="9">
    <source>
        <dbReference type="ARBA" id="ARBA00023125"/>
    </source>
</evidence>
<dbReference type="HOGENOM" id="CLU_106245_5_0_11"/>
<dbReference type="Proteomes" id="UP000002212">
    <property type="component" value="Chromosome"/>
</dbReference>
<feature type="binding site" evidence="12">
    <location>
        <position position="55"/>
    </location>
    <ligand>
        <name>[4Fe-4S] cluster</name>
        <dbReference type="ChEBI" id="CHEBI:49883"/>
    </ligand>
</feature>
<keyword evidence="8 12" id="KW-0805">Transcription regulation</keyword>
<comment type="cofactor">
    <cofactor evidence="12">
        <name>[4Fe-4S] cluster</name>
        <dbReference type="ChEBI" id="CHEBI:49883"/>
    </cofactor>
    <text evidence="12">Binds 1 [4Fe-4S] cluster per subunit. Following nitrosylation of the [4Fe-4S] cluster binds 1 [4Fe-8(NO)] cluster per subunit.</text>
</comment>
<dbReference type="GO" id="GO:0035731">
    <property type="term" value="F:dinitrosyl-iron complex binding"/>
    <property type="evidence" value="ECO:0007669"/>
    <property type="project" value="UniProtKB-UniRule"/>
</dbReference>
<keyword evidence="6 12" id="KW-0408">Iron</keyword>
<evidence type="ECO:0000256" key="5">
    <source>
        <dbReference type="ARBA" id="ARBA00022723"/>
    </source>
</evidence>
<evidence type="ECO:0000256" key="11">
    <source>
        <dbReference type="ARBA" id="ARBA00023163"/>
    </source>
</evidence>
<feature type="compositionally biased region" description="Basic and acidic residues" evidence="13">
    <location>
        <begin position="83"/>
        <end position="94"/>
    </location>
</feature>